<reference evidence="3 4" key="1">
    <citation type="submission" date="2019-05" db="EMBL/GenBank/DDBJ databases">
        <title>We sequenced the genome of Paenibacillus hemerocallicola KCTC 33185 for further insight into its adaptation and study the phylogeny of Paenibacillus.</title>
        <authorList>
            <person name="Narsing Rao M.P."/>
        </authorList>
    </citation>
    <scope>NUCLEOTIDE SEQUENCE [LARGE SCALE GENOMIC DNA]</scope>
    <source>
        <strain evidence="3 4">KCTC 33185</strain>
    </source>
</reference>
<dbReference type="InterPro" id="IPR011044">
    <property type="entry name" value="Quino_amine_DH_bsu"/>
</dbReference>
<proteinExistence type="predicted"/>
<accession>A0A5C4SXV1</accession>
<feature type="domain" description="SLH" evidence="2">
    <location>
        <begin position="1612"/>
        <end position="1672"/>
    </location>
</feature>
<evidence type="ECO:0000313" key="4">
    <source>
        <dbReference type="Proteomes" id="UP000307943"/>
    </source>
</evidence>
<dbReference type="PROSITE" id="PS51272">
    <property type="entry name" value="SLH"/>
    <property type="match status" value="3"/>
</dbReference>
<dbReference type="OrthoDB" id="2953792at2"/>
<dbReference type="SUPFAM" id="SSF50969">
    <property type="entry name" value="YVTN repeat-like/Quinoprotein amine dehydrogenase"/>
    <property type="match status" value="1"/>
</dbReference>
<sequence>MRRENGFRSFKPKRFIVMLLLSVLLTSIWIPVVPTVGRAEAGSGGGGGGGGFIAAGPHNDVVQAGNAIGYNLSRWILDEPNGYIYAVSTDANKLLFIRTSDLQVEKEIDIGSKPSDLDMDNGKLYVAISGGTLIKVVDLAQKAVEKELATTLSPSRLIAVGDKLYYAPVSYTWSVYEVRLTTGQNTFVTGMSHYNAAFAADKTNGILYVGDHGSSGSDAKAYRISDNAPLHGTTYDDGYGFSYPDRELIYRGGDLFYAGYKLDGSNLGMLHGKFVEPGTSSTAKLKAVTDRYVLSEQTIFDRKTFTAIASHPLPGDLLLMSSTNDIYGFDGVTKKVLKVSPDLSLPAASITYTKPNGDSIVFNKALTAWAPSPNGDYVYAISKEANRLLYIRTSDWVVEKDIHIGSQPTDLSVVNGQVYVALNGATSIAVVNTVYGTAVTDSVYSMPVRSNPIRIDGSGDQLFYTDSGIRVVNAVYADGKRLRELNSQLYWSSYNDVLAVPASGVLYADISNGIVSINASSYAIINQTSNLNYSSSKLIHDGSYLYRGNQRVSASVVSTVYGTYGSGGSGGNIVYAKGNYVFAENALYDRDSFNKIANLPDMVAAAYMDDAGRVYLYMPLLNKTVKYDSIQSLIAQNPANQPPVHTVQNLQFKDTDTMEGKIGGWLSWTQPVNSQYITGYVVYFLNGQMNKVGEAIGVAEKYYTSFSIPGGTAVPDGVSYLGVYSKNQYGESAAAATVKLIDLASPGPSDVFVYGMSVQDLDPRRGFIDATYHWVPDTFSGAPHADTIMVQLYFVDNGLTPLGDIVKEARFGDASLPQKTALGEVPADAKYVMVKYKHADGTYDSLVNLVPLIDNISSEPVSADVGGAGAPSEYTMNMNFADSDYDAGRLGGQFFHSYFGPDTVTEFVLYFLDKDGQRLRPLMEFTRQQVFDPRISHAYTLETGTVIPDGAMMLGLFPKNRYGEGTLGAVRTIWDAPFAQPSQVRFTDANPLRGISGAKLTWAPNMEEKSPLREYAIFYLDKYAMPIGEPAAIVPSGQERYEVIIPDDSIPSDAVSIVVNMKDSLGELLPVGTTLMQTTPISDNISGETQFQYPYDPAMVTPNAWGIGPIDDEDGDAGEIGATFIWSYGSNNEFRYNLYFMDAQANKIKPIVSVKEHVILMPSAQIPLNTAVPEGAKEIGIFVWDGQKEGGRIGVPIVDNTYSPSLAADQIQVVNNEQGTNDTVTVTGLMPGDRIKLYRSNTIAYPMLEKVSEGTSVSFSIPQLGKEAGSIYVTTKAGSYLESRRVTKAYSAEPTTGNPGTGGPGPVGGGCCAGAGGSSAPQTEAPGTYAPTTRTETSGGKTYNVAELDAAKLADAFKQAKQQEKNGIVVDLKDAPNAKVQIPAEALQTAANGSSGVQFISIKSGNVTYELPVALFDVQAIAKQLGIDPKDVNITVTMEQVNGDAAEQIKSRAQRDGIQLLAAPVEFTITVGSGAGDKRQRMSDFGGTYVARTFVLTQAADGSRATAVRIDPVTGELHFVPAVFETAEGRTEVRMLRQGNSVYTVVETKPRTFADLQGHWAKADIELLAAKLIVKGATEDGYMPDQSITRAEFAALLVRSLGIAEERMGRSSFEDVPADAWFAGAVAAASSKKLVEGVDEKRFSPSEPITREQMALMIARALSLIGKQDDGAGQADALNRFADRSSVSAWAQAAVSRAVHAGLMNGVVDDRFEPAERASRAQVAVILKRMLQYVGFIN</sequence>
<dbReference type="Pfam" id="PF00395">
    <property type="entry name" value="SLH"/>
    <property type="match status" value="3"/>
</dbReference>
<dbReference type="PANTHER" id="PTHR43308:SF5">
    <property type="entry name" value="S-LAYER PROTEIN _ PEPTIDOGLYCAN ENDO-BETA-N-ACETYLGLUCOSAMINIDASE"/>
    <property type="match status" value="1"/>
</dbReference>
<keyword evidence="4" id="KW-1185">Reference proteome</keyword>
<dbReference type="Proteomes" id="UP000307943">
    <property type="component" value="Unassembled WGS sequence"/>
</dbReference>
<feature type="region of interest" description="Disordered" evidence="1">
    <location>
        <begin position="1313"/>
        <end position="1338"/>
    </location>
</feature>
<dbReference type="InterPro" id="IPR051465">
    <property type="entry name" value="Cell_Envelope_Struct_Comp"/>
</dbReference>
<feature type="domain" description="SLH" evidence="2">
    <location>
        <begin position="1548"/>
        <end position="1611"/>
    </location>
</feature>
<comment type="caution">
    <text evidence="3">The sequence shown here is derived from an EMBL/GenBank/DDBJ whole genome shotgun (WGS) entry which is preliminary data.</text>
</comment>
<evidence type="ECO:0000259" key="2">
    <source>
        <dbReference type="PROSITE" id="PS51272"/>
    </source>
</evidence>
<dbReference type="EMBL" id="VDCQ01000107">
    <property type="protein sequence ID" value="TNJ56488.1"/>
    <property type="molecule type" value="Genomic_DNA"/>
</dbReference>
<name>A0A5C4SXV1_9BACL</name>
<dbReference type="RefSeq" id="WP_139607677.1">
    <property type="nucleotide sequence ID" value="NZ_VDCQ01000107.1"/>
</dbReference>
<protein>
    <submittedName>
        <fullName evidence="3">S-layer homology domain-containing protein</fullName>
    </submittedName>
</protein>
<evidence type="ECO:0000313" key="3">
    <source>
        <dbReference type="EMBL" id="TNJ56488.1"/>
    </source>
</evidence>
<feature type="domain" description="SLH" evidence="2">
    <location>
        <begin position="1678"/>
        <end position="1738"/>
    </location>
</feature>
<dbReference type="InterPro" id="IPR011047">
    <property type="entry name" value="Quinoprotein_ADH-like_sf"/>
</dbReference>
<dbReference type="InterPro" id="IPR015943">
    <property type="entry name" value="WD40/YVTN_repeat-like_dom_sf"/>
</dbReference>
<dbReference type="InterPro" id="IPR001119">
    <property type="entry name" value="SLH_dom"/>
</dbReference>
<organism evidence="3 4">
    <name type="scientific">Paenibacillus hemerocallicola</name>
    <dbReference type="NCBI Taxonomy" id="1172614"/>
    <lineage>
        <taxon>Bacteria</taxon>
        <taxon>Bacillati</taxon>
        <taxon>Bacillota</taxon>
        <taxon>Bacilli</taxon>
        <taxon>Bacillales</taxon>
        <taxon>Paenibacillaceae</taxon>
        <taxon>Paenibacillus</taxon>
    </lineage>
</organism>
<dbReference type="Gene3D" id="2.130.10.10">
    <property type="entry name" value="YVTN repeat-like/Quinoprotein amine dehydrogenase"/>
    <property type="match status" value="1"/>
</dbReference>
<dbReference type="SUPFAM" id="SSF50998">
    <property type="entry name" value="Quinoprotein alcohol dehydrogenase-like"/>
    <property type="match status" value="1"/>
</dbReference>
<dbReference type="PANTHER" id="PTHR43308">
    <property type="entry name" value="OUTER MEMBRANE PROTEIN ALPHA-RELATED"/>
    <property type="match status" value="1"/>
</dbReference>
<evidence type="ECO:0000256" key="1">
    <source>
        <dbReference type="SAM" id="MobiDB-lite"/>
    </source>
</evidence>
<gene>
    <name evidence="3" type="ORF">FE784_38875</name>
</gene>